<dbReference type="RefSeq" id="WP_216839926.1">
    <property type="nucleotide sequence ID" value="NZ_JAFNJS010000011.1"/>
</dbReference>
<dbReference type="EMBL" id="JBHRSB010000011">
    <property type="protein sequence ID" value="MFC3003477.1"/>
    <property type="molecule type" value="Genomic_DNA"/>
</dbReference>
<accession>A0ABV7C0S0</accession>
<sequence length="211" mass="21105">MTASTPRCVILGYGPGLGAALASRFAAGGYRVLGLARDPSRHAAAEIELRAADAADPASLAAALEGTVDVLIHNAYRATMAAPGPSALSPQDLARDFAVNVGGALAAAQAVLPGMRRAGRGSILFTGGGLALDPTGWLPAASLAIGKAGLRSLAQTLHAELAPAGIHAGTVTVAGTIAPGTGFDPARIAEAFWSLHQDPPGAFRAEIIFQG</sequence>
<dbReference type="GO" id="GO:0016491">
    <property type="term" value="F:oxidoreductase activity"/>
    <property type="evidence" value="ECO:0007669"/>
    <property type="project" value="UniProtKB-KW"/>
</dbReference>
<dbReference type="PANTHER" id="PTHR43431">
    <property type="entry name" value="OXIDOREDUCTASE, SHORT CHAIN DEHYDROGENASE/REDUCTASE FAMILY (AFU_ORTHOLOGUE AFUA_5G14000)"/>
    <property type="match status" value="1"/>
</dbReference>
<comment type="caution">
    <text evidence="1">The sequence shown here is derived from an EMBL/GenBank/DDBJ whole genome shotgun (WGS) entry which is preliminary data.</text>
</comment>
<evidence type="ECO:0000313" key="2">
    <source>
        <dbReference type="Proteomes" id="UP001595420"/>
    </source>
</evidence>
<keyword evidence="2" id="KW-1185">Reference proteome</keyword>
<keyword evidence="1" id="KW-0560">Oxidoreductase</keyword>
<gene>
    <name evidence="1" type="ORF">ACFOD3_26520</name>
</gene>
<dbReference type="Proteomes" id="UP001595420">
    <property type="component" value="Unassembled WGS sequence"/>
</dbReference>
<dbReference type="EC" id="1.-.-.-" evidence="1"/>
<dbReference type="InterPro" id="IPR002347">
    <property type="entry name" value="SDR_fam"/>
</dbReference>
<organism evidence="1 2">
    <name type="scientific">Falsiroseomonas tokyonensis</name>
    <dbReference type="NCBI Taxonomy" id="430521"/>
    <lineage>
        <taxon>Bacteria</taxon>
        <taxon>Pseudomonadati</taxon>
        <taxon>Pseudomonadota</taxon>
        <taxon>Alphaproteobacteria</taxon>
        <taxon>Acetobacterales</taxon>
        <taxon>Roseomonadaceae</taxon>
        <taxon>Falsiroseomonas</taxon>
    </lineage>
</organism>
<proteinExistence type="predicted"/>
<dbReference type="Pfam" id="PF00106">
    <property type="entry name" value="adh_short"/>
    <property type="match status" value="1"/>
</dbReference>
<dbReference type="PANTHER" id="PTHR43431:SF1">
    <property type="entry name" value="OS08G0476300 PROTEIN"/>
    <property type="match status" value="1"/>
</dbReference>
<protein>
    <submittedName>
        <fullName evidence="1">SDR family oxidoreductase</fullName>
        <ecNumber evidence="1">1.-.-.-</ecNumber>
    </submittedName>
</protein>
<name>A0ABV7C0S0_9PROT</name>
<reference evidence="2" key="1">
    <citation type="journal article" date="2019" name="Int. J. Syst. Evol. Microbiol.">
        <title>The Global Catalogue of Microorganisms (GCM) 10K type strain sequencing project: providing services to taxonomists for standard genome sequencing and annotation.</title>
        <authorList>
            <consortium name="The Broad Institute Genomics Platform"/>
            <consortium name="The Broad Institute Genome Sequencing Center for Infectious Disease"/>
            <person name="Wu L."/>
            <person name="Ma J."/>
        </authorList>
    </citation>
    <scope>NUCLEOTIDE SEQUENCE [LARGE SCALE GENOMIC DNA]</scope>
    <source>
        <strain evidence="2">CGMCC 1.16855</strain>
    </source>
</reference>
<evidence type="ECO:0000313" key="1">
    <source>
        <dbReference type="EMBL" id="MFC3003477.1"/>
    </source>
</evidence>